<name>A0ABR5F1I1_9ACTN</name>
<accession>A0ABR5F1I1</accession>
<organism evidence="1 2">
    <name type="scientific">Protofrankia coriariae</name>
    <dbReference type="NCBI Taxonomy" id="1562887"/>
    <lineage>
        <taxon>Bacteria</taxon>
        <taxon>Bacillati</taxon>
        <taxon>Actinomycetota</taxon>
        <taxon>Actinomycetes</taxon>
        <taxon>Frankiales</taxon>
        <taxon>Frankiaceae</taxon>
        <taxon>Protofrankia</taxon>
    </lineage>
</organism>
<evidence type="ECO:0000313" key="1">
    <source>
        <dbReference type="EMBL" id="KLL10567.1"/>
    </source>
</evidence>
<protein>
    <submittedName>
        <fullName evidence="1">Endonuclease</fullName>
    </submittedName>
</protein>
<sequence length="83" mass="8547">RHGRLAGAASAPASTDPWPWVTAARASAETVRPGPGPTPCASAEETELIHRWLTGAGVRLVGLDGRWASPVTTAARHIALLSG</sequence>
<keyword evidence="1" id="KW-0540">Nuclease</keyword>
<dbReference type="Proteomes" id="UP000035425">
    <property type="component" value="Unassembled WGS sequence"/>
</dbReference>
<evidence type="ECO:0000313" key="2">
    <source>
        <dbReference type="Proteomes" id="UP000035425"/>
    </source>
</evidence>
<dbReference type="GO" id="GO:0004519">
    <property type="term" value="F:endonuclease activity"/>
    <property type="evidence" value="ECO:0007669"/>
    <property type="project" value="UniProtKB-KW"/>
</dbReference>
<proteinExistence type="predicted"/>
<keyword evidence="1" id="KW-0255">Endonuclease</keyword>
<feature type="non-terminal residue" evidence="1">
    <location>
        <position position="1"/>
    </location>
</feature>
<reference evidence="1 2" key="1">
    <citation type="submission" date="2014-12" db="EMBL/GenBank/DDBJ databases">
        <title>Frankia sp. BMG5.1 draft genome.</title>
        <authorList>
            <person name="Gtari M."/>
            <person name="Ghodhbane-Gtari F."/>
            <person name="Nouioui I."/>
            <person name="Ktari A."/>
            <person name="Hezbri K."/>
            <person name="Mimouni W."/>
            <person name="Sbissi I."/>
            <person name="Ayari A."/>
            <person name="Yamanaka T."/>
            <person name="Normand P."/>
            <person name="Tisa L.S."/>
            <person name="Boudabous A."/>
        </authorList>
    </citation>
    <scope>NUCLEOTIDE SEQUENCE [LARGE SCALE GENOMIC DNA]</scope>
    <source>
        <strain evidence="1 2">BMG5.1</strain>
    </source>
</reference>
<dbReference type="EMBL" id="JWIO01000030">
    <property type="protein sequence ID" value="KLL10567.1"/>
    <property type="molecule type" value="Genomic_DNA"/>
</dbReference>
<keyword evidence="1" id="KW-0378">Hydrolase</keyword>
<keyword evidence="2" id="KW-1185">Reference proteome</keyword>
<comment type="caution">
    <text evidence="1">The sequence shown here is derived from an EMBL/GenBank/DDBJ whole genome shotgun (WGS) entry which is preliminary data.</text>
</comment>
<gene>
    <name evidence="1" type="ORF">FrCorBMG51_17260</name>
</gene>